<accession>A0A419VX99</accession>
<proteinExistence type="predicted"/>
<feature type="signal peptide" evidence="1">
    <location>
        <begin position="1"/>
        <end position="19"/>
    </location>
</feature>
<keyword evidence="1" id="KW-0732">Signal</keyword>
<evidence type="ECO:0000313" key="3">
    <source>
        <dbReference type="Proteomes" id="UP000283387"/>
    </source>
</evidence>
<keyword evidence="3" id="KW-1185">Reference proteome</keyword>
<evidence type="ECO:0000313" key="2">
    <source>
        <dbReference type="EMBL" id="RKD87710.1"/>
    </source>
</evidence>
<name>A0A419VX99_9BACT</name>
<dbReference type="RefSeq" id="WP_120274737.1">
    <property type="nucleotide sequence ID" value="NZ_RAPN01000003.1"/>
</dbReference>
<dbReference type="EMBL" id="RAPN01000003">
    <property type="protein sequence ID" value="RKD87710.1"/>
    <property type="molecule type" value="Genomic_DNA"/>
</dbReference>
<comment type="caution">
    <text evidence="2">The sequence shown here is derived from an EMBL/GenBank/DDBJ whole genome shotgun (WGS) entry which is preliminary data.</text>
</comment>
<sequence>MKKQLLILMLALLAQGAFAQNNRSNDEFGTVFANDKMSNGGYGALSIAYTEIDNKDAFVVGARGGWIINHSFSLGLAGYGFINDVHYNDPFYDSFDYNLAGGYGGLFVEPIIAPMSPVHVSFPILLGFGAVSYIHEYDHWDYSWEREGLHDVFWVIEPAVELEFNMTRFFRLAATASYRLTSDVDMDLTDPDLMKGMNVGLVFKFGKF</sequence>
<dbReference type="OrthoDB" id="1122635at2"/>
<evidence type="ECO:0008006" key="4">
    <source>
        <dbReference type="Google" id="ProtNLM"/>
    </source>
</evidence>
<organism evidence="2 3">
    <name type="scientific">Mangrovibacterium diazotrophicum</name>
    <dbReference type="NCBI Taxonomy" id="1261403"/>
    <lineage>
        <taxon>Bacteria</taxon>
        <taxon>Pseudomonadati</taxon>
        <taxon>Bacteroidota</taxon>
        <taxon>Bacteroidia</taxon>
        <taxon>Marinilabiliales</taxon>
        <taxon>Prolixibacteraceae</taxon>
        <taxon>Mangrovibacterium</taxon>
    </lineage>
</organism>
<dbReference type="AlphaFoldDB" id="A0A419VX99"/>
<evidence type="ECO:0000256" key="1">
    <source>
        <dbReference type="SAM" id="SignalP"/>
    </source>
</evidence>
<dbReference type="Proteomes" id="UP000283387">
    <property type="component" value="Unassembled WGS sequence"/>
</dbReference>
<reference evidence="2 3" key="1">
    <citation type="submission" date="2018-09" db="EMBL/GenBank/DDBJ databases">
        <title>Genomic Encyclopedia of Archaeal and Bacterial Type Strains, Phase II (KMG-II): from individual species to whole genera.</title>
        <authorList>
            <person name="Goeker M."/>
        </authorList>
    </citation>
    <scope>NUCLEOTIDE SEQUENCE [LARGE SCALE GENOMIC DNA]</scope>
    <source>
        <strain evidence="2 3">DSM 27148</strain>
    </source>
</reference>
<feature type="chain" id="PRO_5019218361" description="Outer membrane protein with beta-barrel domain" evidence="1">
    <location>
        <begin position="20"/>
        <end position="208"/>
    </location>
</feature>
<protein>
    <recommendedName>
        <fullName evidence="4">Outer membrane protein with beta-barrel domain</fullName>
    </recommendedName>
</protein>
<gene>
    <name evidence="2" type="ORF">BC643_3717</name>
</gene>